<dbReference type="Proteomes" id="UP000199225">
    <property type="component" value="Unassembled WGS sequence"/>
</dbReference>
<keyword evidence="2 8" id="KW-0963">Cytoplasm</keyword>
<protein>
    <recommendedName>
        <fullName evidence="8">tRNA(Ile)-lysidine synthase</fullName>
        <ecNumber evidence="8">6.3.4.19</ecNumber>
    </recommendedName>
    <alternativeName>
        <fullName evidence="8">tRNA(Ile)-2-lysyl-cytidine synthase</fullName>
    </alternativeName>
    <alternativeName>
        <fullName evidence="8">tRNA(Ile)-lysidine synthetase</fullName>
    </alternativeName>
</protein>
<evidence type="ECO:0000256" key="7">
    <source>
        <dbReference type="ARBA" id="ARBA00048539"/>
    </source>
</evidence>
<dbReference type="STRING" id="86666.SAMN04490247_3012"/>
<name>A0A1G8W3L5_9BACI</name>
<dbReference type="AlphaFoldDB" id="A0A1G8W3L5"/>
<gene>
    <name evidence="8" type="primary">tilS</name>
    <name evidence="10" type="ORF">SAMN04490247_3012</name>
</gene>
<accession>A0A1G8W3L5</accession>
<evidence type="ECO:0000256" key="3">
    <source>
        <dbReference type="ARBA" id="ARBA00022598"/>
    </source>
</evidence>
<dbReference type="CDD" id="cd01992">
    <property type="entry name" value="TilS_N"/>
    <property type="match status" value="1"/>
</dbReference>
<evidence type="ECO:0000256" key="8">
    <source>
        <dbReference type="HAMAP-Rule" id="MF_01161"/>
    </source>
</evidence>
<dbReference type="SUPFAM" id="SSF82829">
    <property type="entry name" value="MesJ substrate recognition domain-like"/>
    <property type="match status" value="1"/>
</dbReference>
<dbReference type="InterPro" id="IPR011063">
    <property type="entry name" value="TilS/TtcA_N"/>
</dbReference>
<dbReference type="GO" id="GO:0005737">
    <property type="term" value="C:cytoplasm"/>
    <property type="evidence" value="ECO:0007669"/>
    <property type="project" value="UniProtKB-SubCell"/>
</dbReference>
<dbReference type="GO" id="GO:0032267">
    <property type="term" value="F:tRNA(Ile)-lysidine synthase activity"/>
    <property type="evidence" value="ECO:0007669"/>
    <property type="project" value="UniProtKB-EC"/>
</dbReference>
<keyword evidence="4 8" id="KW-0819">tRNA processing</keyword>
<dbReference type="NCBIfam" id="TIGR02432">
    <property type="entry name" value="lysidine_TilS_N"/>
    <property type="match status" value="1"/>
</dbReference>
<dbReference type="InterPro" id="IPR014729">
    <property type="entry name" value="Rossmann-like_a/b/a_fold"/>
</dbReference>
<dbReference type="PANTHER" id="PTHR43033">
    <property type="entry name" value="TRNA(ILE)-LYSIDINE SYNTHASE-RELATED"/>
    <property type="match status" value="1"/>
</dbReference>
<evidence type="ECO:0000313" key="10">
    <source>
        <dbReference type="EMBL" id="SDJ72677.1"/>
    </source>
</evidence>
<dbReference type="Gene3D" id="3.40.50.620">
    <property type="entry name" value="HUPs"/>
    <property type="match status" value="1"/>
</dbReference>
<dbReference type="InterPro" id="IPR012094">
    <property type="entry name" value="tRNA_Ile_lys_synt"/>
</dbReference>
<evidence type="ECO:0000256" key="1">
    <source>
        <dbReference type="ARBA" id="ARBA00004496"/>
    </source>
</evidence>
<dbReference type="InterPro" id="IPR012796">
    <property type="entry name" value="Lysidine-tRNA-synth_C"/>
</dbReference>
<sequence length="462" mass="52216">MQKVAAFIGKHGLISEGDTIVVAVSGGPDSLALLHYLNEWRKVSPLTVVAASVDHGLRGEGSRRDCEYVENVCEQLSLPFEQITLDVELHKRDKGIGTQEAARELRYEALAGVMRKYGADSLALGHHGDDQTETLFMQLVRGANPQSVTGIPVAREFAGGRIIRPFLPLTKDEIEAYCRSRKINPRYDPSNEETVYTRNAFRHSLLPFLKGQNPKLHEHIQAYSERRYEEEAFLTEKAGELMEEVDVSDKEATLSIKSFKRHPIALQRRAFHLILNYLYNDQVEDITYIHEDLFLQLMDGGRVNSSLDFPKGLMITRAYDQVSFTFARPERDLPLSSELYPDESVAWWGGAEISAERTSEVGGTSLYEFICDTTHVTFPLLIRTRQHGDRMKPVGMKGTKKIKDIFIDQKIPAKERDHWPIVTDSDGVILWIPGVKKAAVEVSCDSLVRLKYNRSGRRNGNA</sequence>
<dbReference type="SMART" id="SM00977">
    <property type="entry name" value="TilS_C"/>
    <property type="match status" value="1"/>
</dbReference>
<reference evidence="11" key="1">
    <citation type="submission" date="2016-10" db="EMBL/GenBank/DDBJ databases">
        <authorList>
            <person name="Varghese N."/>
            <person name="Submissions S."/>
        </authorList>
    </citation>
    <scope>NUCLEOTIDE SEQUENCE [LARGE SCALE GENOMIC DNA]</scope>
    <source>
        <strain evidence="11">DSM 4771</strain>
    </source>
</reference>
<dbReference type="NCBIfam" id="TIGR02433">
    <property type="entry name" value="lysidine_TilS_C"/>
    <property type="match status" value="1"/>
</dbReference>
<evidence type="ECO:0000256" key="4">
    <source>
        <dbReference type="ARBA" id="ARBA00022694"/>
    </source>
</evidence>
<feature type="binding site" evidence="8">
    <location>
        <begin position="25"/>
        <end position="30"/>
    </location>
    <ligand>
        <name>ATP</name>
        <dbReference type="ChEBI" id="CHEBI:30616"/>
    </ligand>
</feature>
<keyword evidence="11" id="KW-1185">Reference proteome</keyword>
<keyword evidence="3 8" id="KW-0436">Ligase</keyword>
<dbReference type="GO" id="GO:0006400">
    <property type="term" value="P:tRNA modification"/>
    <property type="evidence" value="ECO:0007669"/>
    <property type="project" value="UniProtKB-UniRule"/>
</dbReference>
<dbReference type="SUPFAM" id="SSF52402">
    <property type="entry name" value="Adenine nucleotide alpha hydrolases-like"/>
    <property type="match status" value="1"/>
</dbReference>
<comment type="catalytic activity">
    <reaction evidence="7 8">
        <text>cytidine(34) in tRNA(Ile2) + L-lysine + ATP = lysidine(34) in tRNA(Ile2) + AMP + diphosphate + H(+)</text>
        <dbReference type="Rhea" id="RHEA:43744"/>
        <dbReference type="Rhea" id="RHEA-COMP:10625"/>
        <dbReference type="Rhea" id="RHEA-COMP:10670"/>
        <dbReference type="ChEBI" id="CHEBI:15378"/>
        <dbReference type="ChEBI" id="CHEBI:30616"/>
        <dbReference type="ChEBI" id="CHEBI:32551"/>
        <dbReference type="ChEBI" id="CHEBI:33019"/>
        <dbReference type="ChEBI" id="CHEBI:82748"/>
        <dbReference type="ChEBI" id="CHEBI:83665"/>
        <dbReference type="ChEBI" id="CHEBI:456215"/>
        <dbReference type="EC" id="6.3.4.19"/>
    </reaction>
</comment>
<dbReference type="EC" id="6.3.4.19" evidence="8"/>
<dbReference type="EMBL" id="FNEV01000012">
    <property type="protein sequence ID" value="SDJ72677.1"/>
    <property type="molecule type" value="Genomic_DNA"/>
</dbReference>
<dbReference type="HAMAP" id="MF_01161">
    <property type="entry name" value="tRNA_Ile_lys_synt"/>
    <property type="match status" value="1"/>
</dbReference>
<evidence type="ECO:0000256" key="5">
    <source>
        <dbReference type="ARBA" id="ARBA00022741"/>
    </source>
</evidence>
<dbReference type="InterPro" id="IPR012795">
    <property type="entry name" value="tRNA_Ile_lys_synt_N"/>
</dbReference>
<dbReference type="Pfam" id="PF01171">
    <property type="entry name" value="ATP_bind_3"/>
    <property type="match status" value="1"/>
</dbReference>
<comment type="function">
    <text evidence="8">Ligates lysine onto the cytidine present at position 34 of the AUA codon-specific tRNA(Ile) that contains the anticodon CAU, in an ATP-dependent manner. Cytidine is converted to lysidine, thus changing the amino acid specificity of the tRNA from methionine to isoleucine.</text>
</comment>
<evidence type="ECO:0000256" key="6">
    <source>
        <dbReference type="ARBA" id="ARBA00022840"/>
    </source>
</evidence>
<dbReference type="Gene3D" id="3.30.465.60">
    <property type="match status" value="1"/>
</dbReference>
<comment type="subcellular location">
    <subcellularLocation>
        <location evidence="1 8">Cytoplasm</location>
    </subcellularLocation>
</comment>
<dbReference type="SUPFAM" id="SSF56037">
    <property type="entry name" value="PheT/TilS domain"/>
    <property type="match status" value="1"/>
</dbReference>
<comment type="similarity">
    <text evidence="8">Belongs to the tRNA(Ile)-lysidine synthase family.</text>
</comment>
<dbReference type="Pfam" id="PF11734">
    <property type="entry name" value="TilS_C"/>
    <property type="match status" value="1"/>
</dbReference>
<evidence type="ECO:0000256" key="2">
    <source>
        <dbReference type="ARBA" id="ARBA00022490"/>
    </source>
</evidence>
<evidence type="ECO:0000313" key="11">
    <source>
        <dbReference type="Proteomes" id="UP000199225"/>
    </source>
</evidence>
<dbReference type="GO" id="GO:0005524">
    <property type="term" value="F:ATP binding"/>
    <property type="evidence" value="ECO:0007669"/>
    <property type="project" value="UniProtKB-UniRule"/>
</dbReference>
<keyword evidence="5 8" id="KW-0547">Nucleotide-binding</keyword>
<comment type="domain">
    <text evidence="8">The N-terminal region contains the highly conserved SGGXDS motif, predicted to be a P-loop motif involved in ATP binding.</text>
</comment>
<organism evidence="10 11">
    <name type="scientific">Salimicrobium halophilum</name>
    <dbReference type="NCBI Taxonomy" id="86666"/>
    <lineage>
        <taxon>Bacteria</taxon>
        <taxon>Bacillati</taxon>
        <taxon>Bacillota</taxon>
        <taxon>Bacilli</taxon>
        <taxon>Bacillales</taxon>
        <taxon>Bacillaceae</taxon>
        <taxon>Salimicrobium</taxon>
    </lineage>
</organism>
<dbReference type="RefSeq" id="WP_143004725.1">
    <property type="nucleotide sequence ID" value="NZ_FNEV01000012.1"/>
</dbReference>
<feature type="domain" description="Lysidine-tRNA(Ile) synthetase C-terminal" evidence="9">
    <location>
        <begin position="380"/>
        <end position="452"/>
    </location>
</feature>
<keyword evidence="6 8" id="KW-0067">ATP-binding</keyword>
<proteinExistence type="inferred from homology"/>
<evidence type="ECO:0000259" key="9">
    <source>
        <dbReference type="SMART" id="SM00977"/>
    </source>
</evidence>
<dbReference type="OrthoDB" id="9807403at2"/>
<dbReference type="PANTHER" id="PTHR43033:SF1">
    <property type="entry name" value="TRNA(ILE)-LYSIDINE SYNTHASE-RELATED"/>
    <property type="match status" value="1"/>
</dbReference>